<organism evidence="16 17">
    <name type="scientific">Altericroceibacterium endophyticum</name>
    <dbReference type="NCBI Taxonomy" id="1808508"/>
    <lineage>
        <taxon>Bacteria</taxon>
        <taxon>Pseudomonadati</taxon>
        <taxon>Pseudomonadota</taxon>
        <taxon>Alphaproteobacteria</taxon>
        <taxon>Sphingomonadales</taxon>
        <taxon>Erythrobacteraceae</taxon>
        <taxon>Altericroceibacterium</taxon>
    </lineage>
</organism>
<evidence type="ECO:0000256" key="7">
    <source>
        <dbReference type="ARBA" id="ARBA00023065"/>
    </source>
</evidence>
<feature type="domain" description="TonB-dependent receptor plug" evidence="15">
    <location>
        <begin position="51"/>
        <end position="159"/>
    </location>
</feature>
<keyword evidence="6" id="KW-0408">Iron</keyword>
<dbReference type="PANTHER" id="PTHR32552:SF81">
    <property type="entry name" value="TONB-DEPENDENT OUTER MEMBRANE RECEPTOR"/>
    <property type="match status" value="1"/>
</dbReference>
<accession>A0A6I4T9L8</accession>
<evidence type="ECO:0000256" key="10">
    <source>
        <dbReference type="ARBA" id="ARBA00023237"/>
    </source>
</evidence>
<dbReference type="Gene3D" id="2.40.170.20">
    <property type="entry name" value="TonB-dependent receptor, beta-barrel domain"/>
    <property type="match status" value="1"/>
</dbReference>
<keyword evidence="2 11" id="KW-0813">Transport</keyword>
<gene>
    <name evidence="16" type="ORF">GRI91_13130</name>
</gene>
<keyword evidence="17" id="KW-1185">Reference proteome</keyword>
<comment type="subcellular location">
    <subcellularLocation>
        <location evidence="1 11">Cell outer membrane</location>
        <topology evidence="1 11">Multi-pass membrane protein</topology>
    </subcellularLocation>
</comment>
<keyword evidence="16" id="KW-0675">Receptor</keyword>
<dbReference type="RefSeq" id="WP_160737159.1">
    <property type="nucleotide sequence ID" value="NZ_WTYT01000006.1"/>
</dbReference>
<protein>
    <submittedName>
        <fullName evidence="16">TonB-dependent receptor</fullName>
    </submittedName>
</protein>
<dbReference type="Pfam" id="PF00593">
    <property type="entry name" value="TonB_dep_Rec_b-barrel"/>
    <property type="match status" value="1"/>
</dbReference>
<dbReference type="Proteomes" id="UP000438476">
    <property type="component" value="Unassembled WGS sequence"/>
</dbReference>
<reference evidence="16 17" key="1">
    <citation type="submission" date="2019-12" db="EMBL/GenBank/DDBJ databases">
        <title>Genomic-based taxomic classification of the family Erythrobacteraceae.</title>
        <authorList>
            <person name="Xu L."/>
        </authorList>
    </citation>
    <scope>NUCLEOTIDE SEQUENCE [LARGE SCALE GENOMIC DNA]</scope>
    <source>
        <strain evidence="16 17">LMG 29518</strain>
    </source>
</reference>
<evidence type="ECO:0000256" key="9">
    <source>
        <dbReference type="ARBA" id="ARBA00023136"/>
    </source>
</evidence>
<keyword evidence="13" id="KW-0732">Signal</keyword>
<keyword evidence="5 11" id="KW-0812">Transmembrane</keyword>
<evidence type="ECO:0000259" key="14">
    <source>
        <dbReference type="Pfam" id="PF00593"/>
    </source>
</evidence>
<dbReference type="Pfam" id="PF07715">
    <property type="entry name" value="Plug"/>
    <property type="match status" value="1"/>
</dbReference>
<dbReference type="GO" id="GO:0006826">
    <property type="term" value="P:iron ion transport"/>
    <property type="evidence" value="ECO:0007669"/>
    <property type="project" value="UniProtKB-KW"/>
</dbReference>
<feature type="signal peptide" evidence="13">
    <location>
        <begin position="1"/>
        <end position="19"/>
    </location>
</feature>
<dbReference type="PROSITE" id="PS52016">
    <property type="entry name" value="TONB_DEPENDENT_REC_3"/>
    <property type="match status" value="1"/>
</dbReference>
<proteinExistence type="inferred from homology"/>
<keyword evidence="8 12" id="KW-0798">TonB box</keyword>
<dbReference type="Gene3D" id="2.170.130.10">
    <property type="entry name" value="TonB-dependent receptor, plug domain"/>
    <property type="match status" value="1"/>
</dbReference>
<dbReference type="InterPro" id="IPR012910">
    <property type="entry name" value="Plug_dom"/>
</dbReference>
<dbReference type="InterPro" id="IPR037066">
    <property type="entry name" value="Plug_dom_sf"/>
</dbReference>
<dbReference type="OrthoDB" id="9760620at2"/>
<feature type="domain" description="TonB-dependent receptor-like beta-barrel" evidence="14">
    <location>
        <begin position="248"/>
        <end position="635"/>
    </location>
</feature>
<keyword evidence="4" id="KW-0410">Iron transport</keyword>
<evidence type="ECO:0000256" key="13">
    <source>
        <dbReference type="SAM" id="SignalP"/>
    </source>
</evidence>
<dbReference type="EMBL" id="WTYT01000006">
    <property type="protein sequence ID" value="MXO66703.1"/>
    <property type="molecule type" value="Genomic_DNA"/>
</dbReference>
<evidence type="ECO:0000256" key="2">
    <source>
        <dbReference type="ARBA" id="ARBA00022448"/>
    </source>
</evidence>
<keyword evidence="10 11" id="KW-0998">Cell outer membrane</keyword>
<sequence length="673" mass="72837">MKTSIIALAACLAASPAIAQNQAPADTNTARSDDIIVTATLTTQQATAAINRTPGGVEVVPDTAFKNTPVQHIKDILGYVPGVITQPRMGDDARVSVRGSGLSRAYGARGIALLLDGVPMNTADGLVDFFEIDPSAYRYVEVFKGGNALRYGANALGGAINLVTPTGHDASPLDGRIDVGSFGYVKGQASTGGVSGALDYFATVSAQRIDGYRDHSNGNAIRGNMNVGYRISPDVETRFYLTGASTNQRIPGEVSKASALSNPRAANPAWVDQDQQRNVDSVRISNKTTVRLDQTVLEFGVFYNWRHVDHPIYQYLDYTVDDYGGLLRAVDDRNLGGLRNRLIVGANVHNGTADTEQFVNLPGAVKGDLTQSMANKSKNLSIYAEDSLYVQPKLALIAGVQYLHATRDRQDRIGTGSGRQSFDLWSPKVGVLWDVQPDVQLFANVSRSAEVPSYDAGIFPSPTTSMKAQRATTYEIGTRGRNGVIGWDVSLYRSEIRNELQCLTLFPWAPCTTTNADRTVHQGIEAGLDATIPLSASGGSLALTAAYTYSDFFFDDDAIYGDNRIPGVPKHYLRAEMLYKHPSGFYAGPNVEWAPGHYYADNANTLTVDPYALLNMKAGFDLGMRWSLYVEGRNLTDKRYISTVAIAGTASPTSEIFNPGTGRAVYGGVRFRW</sequence>
<dbReference type="InterPro" id="IPR000531">
    <property type="entry name" value="Beta-barrel_TonB"/>
</dbReference>
<name>A0A6I4T9L8_9SPHN</name>
<feature type="chain" id="PRO_5026341832" evidence="13">
    <location>
        <begin position="20"/>
        <end position="673"/>
    </location>
</feature>
<evidence type="ECO:0000256" key="4">
    <source>
        <dbReference type="ARBA" id="ARBA00022496"/>
    </source>
</evidence>
<comment type="similarity">
    <text evidence="11 12">Belongs to the TonB-dependent receptor family.</text>
</comment>
<dbReference type="GO" id="GO:0009279">
    <property type="term" value="C:cell outer membrane"/>
    <property type="evidence" value="ECO:0007669"/>
    <property type="project" value="UniProtKB-SubCell"/>
</dbReference>
<evidence type="ECO:0000259" key="15">
    <source>
        <dbReference type="Pfam" id="PF07715"/>
    </source>
</evidence>
<evidence type="ECO:0000256" key="8">
    <source>
        <dbReference type="ARBA" id="ARBA00023077"/>
    </source>
</evidence>
<dbReference type="CDD" id="cd01347">
    <property type="entry name" value="ligand_gated_channel"/>
    <property type="match status" value="1"/>
</dbReference>
<evidence type="ECO:0000313" key="17">
    <source>
        <dbReference type="Proteomes" id="UP000438476"/>
    </source>
</evidence>
<evidence type="ECO:0000256" key="3">
    <source>
        <dbReference type="ARBA" id="ARBA00022452"/>
    </source>
</evidence>
<evidence type="ECO:0000256" key="1">
    <source>
        <dbReference type="ARBA" id="ARBA00004571"/>
    </source>
</evidence>
<evidence type="ECO:0000256" key="5">
    <source>
        <dbReference type="ARBA" id="ARBA00022692"/>
    </source>
</evidence>
<keyword evidence="3 11" id="KW-1134">Transmembrane beta strand</keyword>
<dbReference type="AlphaFoldDB" id="A0A6I4T9L8"/>
<evidence type="ECO:0000313" key="16">
    <source>
        <dbReference type="EMBL" id="MXO66703.1"/>
    </source>
</evidence>
<evidence type="ECO:0000256" key="11">
    <source>
        <dbReference type="PROSITE-ProRule" id="PRU01360"/>
    </source>
</evidence>
<comment type="caution">
    <text evidence="16">The sequence shown here is derived from an EMBL/GenBank/DDBJ whole genome shotgun (WGS) entry which is preliminary data.</text>
</comment>
<dbReference type="InterPro" id="IPR036942">
    <property type="entry name" value="Beta-barrel_TonB_sf"/>
</dbReference>
<dbReference type="InterPro" id="IPR039426">
    <property type="entry name" value="TonB-dep_rcpt-like"/>
</dbReference>
<evidence type="ECO:0000256" key="12">
    <source>
        <dbReference type="RuleBase" id="RU003357"/>
    </source>
</evidence>
<keyword evidence="7" id="KW-0406">Ion transport</keyword>
<dbReference type="PANTHER" id="PTHR32552">
    <property type="entry name" value="FERRICHROME IRON RECEPTOR-RELATED"/>
    <property type="match status" value="1"/>
</dbReference>
<evidence type="ECO:0000256" key="6">
    <source>
        <dbReference type="ARBA" id="ARBA00023004"/>
    </source>
</evidence>
<keyword evidence="9 11" id="KW-0472">Membrane</keyword>
<dbReference type="SUPFAM" id="SSF56935">
    <property type="entry name" value="Porins"/>
    <property type="match status" value="1"/>
</dbReference>